<protein>
    <submittedName>
        <fullName evidence="2">Uncharacterized protein</fullName>
    </submittedName>
</protein>
<dbReference type="PANTHER" id="PTHR47018:SF3">
    <property type="entry name" value="MYCBP-ASSOCIATED PROTEIN"/>
    <property type="match status" value="1"/>
</dbReference>
<name>A0A8S2HNC1_9BILA</name>
<feature type="non-terminal residue" evidence="2">
    <location>
        <position position="319"/>
    </location>
</feature>
<proteinExistence type="predicted"/>
<comment type="caution">
    <text evidence="2">The sequence shown here is derived from an EMBL/GenBank/DDBJ whole genome shotgun (WGS) entry which is preliminary data.</text>
</comment>
<gene>
    <name evidence="1" type="ORF">OVA965_LOCUS8689</name>
    <name evidence="2" type="ORF">TMI583_LOCUS8685</name>
</gene>
<dbReference type="Proteomes" id="UP000677228">
    <property type="component" value="Unassembled WGS sequence"/>
</dbReference>
<dbReference type="Proteomes" id="UP000682733">
    <property type="component" value="Unassembled WGS sequence"/>
</dbReference>
<dbReference type="AlphaFoldDB" id="A0A8S2HNC1"/>
<evidence type="ECO:0000313" key="2">
    <source>
        <dbReference type="EMBL" id="CAF3665985.1"/>
    </source>
</evidence>
<evidence type="ECO:0000313" key="3">
    <source>
        <dbReference type="Proteomes" id="UP000682733"/>
    </source>
</evidence>
<dbReference type="EMBL" id="CAJOBA010002971">
    <property type="protein sequence ID" value="CAF3665985.1"/>
    <property type="molecule type" value="Genomic_DNA"/>
</dbReference>
<dbReference type="EMBL" id="CAJNOK010002970">
    <property type="protein sequence ID" value="CAF0882383.1"/>
    <property type="molecule type" value="Genomic_DNA"/>
</dbReference>
<reference evidence="2" key="1">
    <citation type="submission" date="2021-02" db="EMBL/GenBank/DDBJ databases">
        <authorList>
            <person name="Nowell W R."/>
        </authorList>
    </citation>
    <scope>NUCLEOTIDE SEQUENCE</scope>
</reference>
<dbReference type="PANTHER" id="PTHR47018">
    <property type="entry name" value="CXC DOMAIN-CONTAINING PROTEIN-RELATED"/>
    <property type="match status" value="1"/>
</dbReference>
<sequence>TSQPLNENATKIASASRITTEKQYVAFTDDLFNIPLFAYGLSKFYSATVNVDMPLLIGFFATYYYTKERPVHIVSFCPSINEDPSSQTCAKICLQMTKSAILDTHSQQQCVLVVDEKIYSNCIKDTFDKWCQDYSLKSNTFRFWVFVLFHLFEALIKLYIAIRSSNFSARNDAISLMVPLFFAHKRRNYAPLGARHIVDLQRASPCLLKYCATSFSVQHTQRPFSAIAVDQTIKCTINKYGKGRGGTTDHFNMHLIDKWTQSFAFRSLLSNITSEICGYETESNNIDSHLGCSPNRIVVDQNDLLLILSKLKPENFHFH</sequence>
<evidence type="ECO:0000313" key="1">
    <source>
        <dbReference type="EMBL" id="CAF0882383.1"/>
    </source>
</evidence>
<accession>A0A8S2HNC1</accession>
<organism evidence="2 3">
    <name type="scientific">Didymodactylos carnosus</name>
    <dbReference type="NCBI Taxonomy" id="1234261"/>
    <lineage>
        <taxon>Eukaryota</taxon>
        <taxon>Metazoa</taxon>
        <taxon>Spiralia</taxon>
        <taxon>Gnathifera</taxon>
        <taxon>Rotifera</taxon>
        <taxon>Eurotatoria</taxon>
        <taxon>Bdelloidea</taxon>
        <taxon>Philodinida</taxon>
        <taxon>Philodinidae</taxon>
        <taxon>Didymodactylos</taxon>
    </lineage>
</organism>